<dbReference type="Proteomes" id="UP000399805">
    <property type="component" value="Unassembled WGS sequence"/>
</dbReference>
<dbReference type="AlphaFoldDB" id="A0A6I8M3C1"/>
<dbReference type="GO" id="GO:0016758">
    <property type="term" value="F:hexosyltransferase activity"/>
    <property type="evidence" value="ECO:0007669"/>
    <property type="project" value="InterPro"/>
</dbReference>
<name>A0A6I8M3C1_9PSEU</name>
<reference evidence="3 4" key="1">
    <citation type="submission" date="2019-09" db="EMBL/GenBank/DDBJ databases">
        <authorList>
            <person name="Leyn A S."/>
        </authorList>
    </citation>
    <scope>NUCLEOTIDE SEQUENCE [LARGE SCALE GENOMIC DNA]</scope>
    <source>
        <strain evidence="3">AA231_1</strain>
    </source>
</reference>
<feature type="domain" description="Glycosyl transferase family 28 C-terminal" evidence="2">
    <location>
        <begin position="241"/>
        <end position="292"/>
    </location>
</feature>
<gene>
    <name evidence="3" type="ORF">AA23TX_07057</name>
</gene>
<dbReference type="PANTHER" id="PTHR21015">
    <property type="entry name" value="UDP-N-ACETYLGLUCOSAMINE--N-ACETYLMURAMYL-(PENTAPEPTIDE) PYROPHOSPHORYL-UNDECAPRENOL N-ACETYLGLUCOSAMINE TRANSFERASE 1"/>
    <property type="match status" value="1"/>
</dbReference>
<protein>
    <recommendedName>
        <fullName evidence="2">Glycosyl transferase family 28 C-terminal domain-containing protein</fullName>
    </recommendedName>
</protein>
<sequence length="341" mass="36650">MIAYYVHHHGSGHLQRATAIARRLGQDVLGLSTLPAPADWPGRWTTLPGDADGVDAAQDDVTAGGTLHWAPRRHPGLRDRMALVSAELHRHAVRLLVVDVSVEIALLGRLHGVPVVVVAQPGRRTDRAHRTAYDLAESILAPWPRRPAPDWPSAWPAKTVHVGAFSRFDGRATSPAGAVRRALVLWGSGGLAVSMTQLHAAAAATPRWQWDIAGPIRPEESREDHPPNLHHHGWVADPWPLLTEAGVVVTHAGQNALAEVAAARRPAVVIPQPRPFDEQEATAEALVRASLGVVERSWPAPPRWPGVLAEAQARGGDWAPWSPGDGAERAAAALSDLARSR</sequence>
<dbReference type="SUPFAM" id="SSF53756">
    <property type="entry name" value="UDP-Glycosyltransferase/glycogen phosphorylase"/>
    <property type="match status" value="1"/>
</dbReference>
<dbReference type="Pfam" id="PF04101">
    <property type="entry name" value="Glyco_tran_28_C"/>
    <property type="match status" value="1"/>
</dbReference>
<feature type="region of interest" description="Disordered" evidence="1">
    <location>
        <begin position="315"/>
        <end position="341"/>
    </location>
</feature>
<dbReference type="EMBL" id="CABVGP010000002">
    <property type="protein sequence ID" value="VVJ22045.1"/>
    <property type="molecule type" value="Genomic_DNA"/>
</dbReference>
<proteinExistence type="predicted"/>
<evidence type="ECO:0000256" key="1">
    <source>
        <dbReference type="SAM" id="MobiDB-lite"/>
    </source>
</evidence>
<evidence type="ECO:0000259" key="2">
    <source>
        <dbReference type="Pfam" id="PF04101"/>
    </source>
</evidence>
<dbReference type="InterPro" id="IPR007235">
    <property type="entry name" value="Glyco_trans_28_C"/>
</dbReference>
<dbReference type="Gene3D" id="3.40.50.2000">
    <property type="entry name" value="Glycogen Phosphorylase B"/>
    <property type="match status" value="1"/>
</dbReference>
<feature type="compositionally biased region" description="Low complexity" evidence="1">
    <location>
        <begin position="329"/>
        <end position="341"/>
    </location>
</feature>
<dbReference type="PANTHER" id="PTHR21015:SF22">
    <property type="entry name" value="GLYCOSYLTRANSFERASE"/>
    <property type="match status" value="1"/>
</dbReference>
<evidence type="ECO:0000313" key="4">
    <source>
        <dbReference type="Proteomes" id="UP000399805"/>
    </source>
</evidence>
<organism evidence="3 4">
    <name type="scientific">Amycolatopsis camponoti</name>
    <dbReference type="NCBI Taxonomy" id="2606593"/>
    <lineage>
        <taxon>Bacteria</taxon>
        <taxon>Bacillati</taxon>
        <taxon>Actinomycetota</taxon>
        <taxon>Actinomycetes</taxon>
        <taxon>Pseudonocardiales</taxon>
        <taxon>Pseudonocardiaceae</taxon>
        <taxon>Amycolatopsis</taxon>
    </lineage>
</organism>
<accession>A0A6I8M3C1</accession>
<dbReference type="RefSeq" id="WP_155546859.1">
    <property type="nucleotide sequence ID" value="NZ_CABVGP010000002.1"/>
</dbReference>
<keyword evidence="4" id="KW-1185">Reference proteome</keyword>
<evidence type="ECO:0000313" key="3">
    <source>
        <dbReference type="EMBL" id="VVJ22045.1"/>
    </source>
</evidence>